<dbReference type="InterPro" id="IPR025272">
    <property type="entry name" value="SocA_Panacea"/>
</dbReference>
<dbReference type="OrthoDB" id="9804491at2"/>
<dbReference type="SUPFAM" id="SSF47413">
    <property type="entry name" value="lambda repressor-like DNA-binding domains"/>
    <property type="match status" value="1"/>
</dbReference>
<sequence>MLKYECSKCGRTFSKKILRAFTKIFEIKGEKIKVSSNIHFCPYCNEPIGDKLYAALLDKAYEEYRKRNDLMSAADVVDIRKRYKLSQSLFARSLGIGEASLQRYEKGSIPNQSVHTILELAKNPDSYLQILNQHKSLMSVADYEKVKSAIISAMETSIDCSSEKARYLECEICGTDKQPNLLNGFQAFSLEKLKWVVVYLLSKMGERVSYLKLNKLLFYCDFYAFKTLTRSITGLQYVNMQYGPVPGGAFSYTIYEYLNEVGALDIDIIECEDEKTQHWILLPQNSSHCGLLSEQEKKLIDEVLEALGPLKGKELTNLSHEEIAYTKTSNKQKISYEYALDLKAI</sequence>
<dbReference type="Proteomes" id="UP000002366">
    <property type="component" value="Chromosome"/>
</dbReference>
<dbReference type="EMBL" id="CP001997">
    <property type="protein sequence ID" value="ADE57374.1"/>
    <property type="molecule type" value="Genomic_DNA"/>
</dbReference>
<dbReference type="InterPro" id="IPR010982">
    <property type="entry name" value="Lambda_DNA-bd_dom_sf"/>
</dbReference>
<dbReference type="CDD" id="cd00093">
    <property type="entry name" value="HTH_XRE"/>
    <property type="match status" value="1"/>
</dbReference>
<reference evidence="2 3" key="1">
    <citation type="journal article" date="2010" name="Stand. Genomic Sci.">
        <title>Complete genome sequence of Aminobacterium colombiense type strain (ALA-1).</title>
        <authorList>
            <person name="Chertkov O."/>
            <person name="Sikorski J."/>
            <person name="Brambilla E."/>
            <person name="Lapidus A."/>
            <person name="Copeland A."/>
            <person name="Glavina Del Rio T."/>
            <person name="Nolan M."/>
            <person name="Lucas S."/>
            <person name="Tice H."/>
            <person name="Cheng J.F."/>
            <person name="Han C."/>
            <person name="Detter J.C."/>
            <person name="Bruce D."/>
            <person name="Tapia R."/>
            <person name="Goodwin L."/>
            <person name="Pitluck S."/>
            <person name="Liolios K."/>
            <person name="Ivanova N."/>
            <person name="Mavromatis K."/>
            <person name="Ovchinnikova G."/>
            <person name="Pati A."/>
            <person name="Chen A."/>
            <person name="Palaniappan K."/>
            <person name="Land M."/>
            <person name="Hauser L."/>
            <person name="Chang Y.J."/>
            <person name="Jeffries C.D."/>
            <person name="Spring S."/>
            <person name="Rohde M."/>
            <person name="Goker M."/>
            <person name="Bristow J."/>
            <person name="Eisen J.A."/>
            <person name="Markowitz V."/>
            <person name="Hugenholtz P."/>
            <person name="Kyrpides N.C."/>
            <person name="Klenk H.P."/>
        </authorList>
    </citation>
    <scope>NUCLEOTIDE SEQUENCE [LARGE SCALE GENOMIC DNA]</scope>
    <source>
        <strain evidence="3">DSM 12261 / ALA-1</strain>
    </source>
</reference>
<dbReference type="NCBIfam" id="TIGR03830">
    <property type="entry name" value="CxxCG_CxxCG_HTH"/>
    <property type="match status" value="1"/>
</dbReference>
<evidence type="ECO:0000313" key="3">
    <source>
        <dbReference type="Proteomes" id="UP000002366"/>
    </source>
</evidence>
<evidence type="ECO:0000313" key="2">
    <source>
        <dbReference type="EMBL" id="ADE57374.1"/>
    </source>
</evidence>
<dbReference type="STRING" id="572547.Amico_1253"/>
<gene>
    <name evidence="2" type="ordered locus">Amico_1253</name>
</gene>
<evidence type="ECO:0000259" key="1">
    <source>
        <dbReference type="PROSITE" id="PS50943"/>
    </source>
</evidence>
<dbReference type="GO" id="GO:0003677">
    <property type="term" value="F:DNA binding"/>
    <property type="evidence" value="ECO:0007669"/>
    <property type="project" value="InterPro"/>
</dbReference>
<dbReference type="InterPro" id="IPR001387">
    <property type="entry name" value="Cro/C1-type_HTH"/>
</dbReference>
<dbReference type="HOGENOM" id="CLU_069064_0_0_0"/>
<name>D5EFP2_AMICL</name>
<dbReference type="Gene3D" id="1.10.260.40">
    <property type="entry name" value="lambda repressor-like DNA-binding domains"/>
    <property type="match status" value="1"/>
</dbReference>
<feature type="domain" description="HTH cro/C1-type" evidence="1">
    <location>
        <begin position="76"/>
        <end position="131"/>
    </location>
</feature>
<dbReference type="Pfam" id="PF13274">
    <property type="entry name" value="SocA_Panacea"/>
    <property type="match status" value="1"/>
</dbReference>
<organism evidence="2 3">
    <name type="scientific">Aminobacterium colombiense (strain DSM 12261 / ALA-1)</name>
    <dbReference type="NCBI Taxonomy" id="572547"/>
    <lineage>
        <taxon>Bacteria</taxon>
        <taxon>Thermotogati</taxon>
        <taxon>Synergistota</taxon>
        <taxon>Synergistia</taxon>
        <taxon>Synergistales</taxon>
        <taxon>Aminobacteriaceae</taxon>
        <taxon>Aminobacterium</taxon>
    </lineage>
</organism>
<dbReference type="KEGG" id="aco:Amico_1253"/>
<dbReference type="RefSeq" id="WP_013048637.1">
    <property type="nucleotide sequence ID" value="NC_014011.1"/>
</dbReference>
<dbReference type="AlphaFoldDB" id="D5EFP2"/>
<keyword evidence="3" id="KW-1185">Reference proteome</keyword>
<dbReference type="Pfam" id="PF15731">
    <property type="entry name" value="MqsA_antitoxin"/>
    <property type="match status" value="1"/>
</dbReference>
<dbReference type="InterPro" id="IPR032758">
    <property type="entry name" value="MqsA/HigA-2"/>
</dbReference>
<protein>
    <submittedName>
        <fullName evidence="2">Transcriptional regulator, XRE family</fullName>
    </submittedName>
</protein>
<accession>D5EFP2</accession>
<proteinExistence type="predicted"/>
<dbReference type="PROSITE" id="PS50943">
    <property type="entry name" value="HTH_CROC1"/>
    <property type="match status" value="1"/>
</dbReference>
<dbReference type="InterPro" id="IPR022452">
    <property type="entry name" value="MqsA"/>
</dbReference>
<dbReference type="eggNOG" id="COG2944">
    <property type="taxonomic scope" value="Bacteria"/>
</dbReference>